<feature type="domain" description="SnoaL-like" evidence="1">
    <location>
        <begin position="16"/>
        <end position="116"/>
    </location>
</feature>
<dbReference type="Gene3D" id="3.10.450.50">
    <property type="match status" value="1"/>
</dbReference>
<dbReference type="RefSeq" id="WP_011776303.1">
    <property type="nucleotide sequence ID" value="NC_008711.1"/>
</dbReference>
<dbReference type="Pfam" id="PF12680">
    <property type="entry name" value="SnoaL_2"/>
    <property type="match status" value="1"/>
</dbReference>
<accession>A1RAW5</accession>
<dbReference type="eggNOG" id="COG4319">
    <property type="taxonomic scope" value="Bacteria"/>
</dbReference>
<dbReference type="HOGENOM" id="CLU_143972_0_0_11"/>
<keyword evidence="3" id="KW-1185">Reference proteome</keyword>
<evidence type="ECO:0000313" key="3">
    <source>
        <dbReference type="Proteomes" id="UP000000637"/>
    </source>
</evidence>
<gene>
    <name evidence="2" type="ordered locus">AAur_3691</name>
</gene>
<dbReference type="InterPro" id="IPR032710">
    <property type="entry name" value="NTF2-like_dom_sf"/>
</dbReference>
<dbReference type="SUPFAM" id="SSF54427">
    <property type="entry name" value="NTF2-like"/>
    <property type="match status" value="1"/>
</dbReference>
<dbReference type="AlphaFoldDB" id="A1RAW5"/>
<dbReference type="OrthoDB" id="3542814at2"/>
<dbReference type="STRING" id="290340.AAur_3691"/>
<dbReference type="KEGG" id="aau:AAur_3691"/>
<protein>
    <recommendedName>
        <fullName evidence="1">SnoaL-like domain-containing protein</fullName>
    </recommendedName>
</protein>
<dbReference type="Proteomes" id="UP000000637">
    <property type="component" value="Chromosome"/>
</dbReference>
<evidence type="ECO:0000259" key="1">
    <source>
        <dbReference type="Pfam" id="PF12680"/>
    </source>
</evidence>
<name>A1RAW5_PAEAT</name>
<evidence type="ECO:0000313" key="2">
    <source>
        <dbReference type="EMBL" id="ABM08507.1"/>
    </source>
</evidence>
<sequence length="153" mass="16598">MTLADDAGAGPLAVINRLLEATNKHDLEALAECFAPGYVNETPAHPTRGFTGRDTIRSNWEQLFTGVPDIAARMLSHSVSGGSVWTELHLKGARRDGTPHEMTGVIIFGVDQGIISSARFYLEPVEQVVTVDDTAERVTHRVTHGRPAVQPTQ</sequence>
<proteinExistence type="predicted"/>
<dbReference type="InterPro" id="IPR037401">
    <property type="entry name" value="SnoaL-like"/>
</dbReference>
<organism evidence="2 3">
    <name type="scientific">Paenarthrobacter aurescens (strain TC1)</name>
    <dbReference type="NCBI Taxonomy" id="290340"/>
    <lineage>
        <taxon>Bacteria</taxon>
        <taxon>Bacillati</taxon>
        <taxon>Actinomycetota</taxon>
        <taxon>Actinomycetes</taxon>
        <taxon>Micrococcales</taxon>
        <taxon>Micrococcaceae</taxon>
        <taxon>Paenarthrobacter</taxon>
    </lineage>
</organism>
<dbReference type="EMBL" id="CP000474">
    <property type="protein sequence ID" value="ABM08507.1"/>
    <property type="molecule type" value="Genomic_DNA"/>
</dbReference>
<reference evidence="2 3" key="1">
    <citation type="journal article" date="2006" name="PLoS Genet.">
        <title>Secrets of soil survival revealed by the genome sequence of Arthrobacter aurescens TC1.</title>
        <authorList>
            <person name="Mongodin E.F."/>
            <person name="Shapir N."/>
            <person name="Daugherty S.C."/>
            <person name="DeBoy R.T."/>
            <person name="Emerson J.B."/>
            <person name="Shvartzbeyn A."/>
            <person name="Radune D."/>
            <person name="Vamathevan J."/>
            <person name="Riggs F."/>
            <person name="Grinberg V."/>
            <person name="Khouri H."/>
            <person name="Wackett L.P."/>
            <person name="Nelson K.E."/>
            <person name="Sadowsky M.J."/>
        </authorList>
    </citation>
    <scope>NUCLEOTIDE SEQUENCE [LARGE SCALE GENOMIC DNA]</scope>
    <source>
        <strain evidence="2 3">TC1</strain>
    </source>
</reference>